<dbReference type="NCBIfam" id="NF000985">
    <property type="entry name" value="PRK00103.1-3"/>
    <property type="match status" value="1"/>
</dbReference>
<dbReference type="PANTHER" id="PTHR33603:SF1">
    <property type="entry name" value="RIBOSOMAL RNA LARGE SUBUNIT METHYLTRANSFERASE H"/>
    <property type="match status" value="1"/>
</dbReference>
<evidence type="ECO:0000256" key="6">
    <source>
        <dbReference type="HAMAP-Rule" id="MF_00658"/>
    </source>
</evidence>
<dbReference type="Proteomes" id="UP000611629">
    <property type="component" value="Unassembled WGS sequence"/>
</dbReference>
<name>A0A974GX90_SEDHY</name>
<dbReference type="InterPro" id="IPR029028">
    <property type="entry name" value="Alpha/beta_knot_MTases"/>
</dbReference>
<keyword evidence="4 6" id="KW-0949">S-adenosyl-L-methionine</keyword>
<keyword evidence="2 6" id="KW-0489">Methyltransferase</keyword>
<evidence type="ECO:0000256" key="2">
    <source>
        <dbReference type="ARBA" id="ARBA00022603"/>
    </source>
</evidence>
<keyword evidence="8" id="KW-1185">Reference proteome</keyword>
<keyword evidence="3 6" id="KW-0808">Transferase</keyword>
<dbReference type="HAMAP" id="MF_00658">
    <property type="entry name" value="23SrRNA_methyltr_H"/>
    <property type="match status" value="1"/>
</dbReference>
<feature type="binding site" evidence="6">
    <location>
        <begin position="127"/>
        <end position="132"/>
    </location>
    <ligand>
        <name>S-adenosyl-L-methionine</name>
        <dbReference type="ChEBI" id="CHEBI:59789"/>
    </ligand>
</feature>
<comment type="subunit">
    <text evidence="6">Homodimer.</text>
</comment>
<dbReference type="Pfam" id="PF02590">
    <property type="entry name" value="SPOUT_MTase"/>
    <property type="match status" value="1"/>
</dbReference>
<evidence type="ECO:0000313" key="8">
    <source>
        <dbReference type="Proteomes" id="UP000611629"/>
    </source>
</evidence>
<proteinExistence type="inferred from homology"/>
<dbReference type="AlphaFoldDB" id="A0A974GX90"/>
<dbReference type="InterPro" id="IPR029026">
    <property type="entry name" value="tRNA_m1G_MTases_N"/>
</dbReference>
<dbReference type="PIRSF" id="PIRSF004505">
    <property type="entry name" value="MT_bac"/>
    <property type="match status" value="1"/>
</dbReference>
<gene>
    <name evidence="6 7" type="primary">rlmH</name>
    <name evidence="7" type="ORF">HZF24_14410</name>
</gene>
<keyword evidence="6" id="KW-0963">Cytoplasm</keyword>
<dbReference type="RefSeq" id="WP_179239042.1">
    <property type="nucleotide sequence ID" value="NZ_JACBNQ010000020.1"/>
</dbReference>
<dbReference type="EC" id="2.1.1.177" evidence="6"/>
<comment type="function">
    <text evidence="6">Specifically methylates the pseudouridine at position 1915 (m3Psi1915) in 23S rRNA.</text>
</comment>
<dbReference type="InterPro" id="IPR003742">
    <property type="entry name" value="RlmH-like"/>
</dbReference>
<dbReference type="GO" id="GO:0005737">
    <property type="term" value="C:cytoplasm"/>
    <property type="evidence" value="ECO:0007669"/>
    <property type="project" value="UniProtKB-SubCell"/>
</dbReference>
<dbReference type="CDD" id="cd18081">
    <property type="entry name" value="RlmH-like"/>
    <property type="match status" value="1"/>
</dbReference>
<evidence type="ECO:0000256" key="5">
    <source>
        <dbReference type="ARBA" id="ARBA00038303"/>
    </source>
</evidence>
<feature type="binding site" evidence="6">
    <location>
        <position position="108"/>
    </location>
    <ligand>
        <name>S-adenosyl-L-methionine</name>
        <dbReference type="ChEBI" id="CHEBI:59789"/>
    </ligand>
</feature>
<organism evidence="7 8">
    <name type="scientific">Sedimentibacter hydroxybenzoicus DSM 7310</name>
    <dbReference type="NCBI Taxonomy" id="1123245"/>
    <lineage>
        <taxon>Bacteria</taxon>
        <taxon>Bacillati</taxon>
        <taxon>Bacillota</taxon>
        <taxon>Tissierellia</taxon>
        <taxon>Sedimentibacter</taxon>
    </lineage>
</organism>
<evidence type="ECO:0000256" key="3">
    <source>
        <dbReference type="ARBA" id="ARBA00022679"/>
    </source>
</evidence>
<evidence type="ECO:0000256" key="4">
    <source>
        <dbReference type="ARBA" id="ARBA00022691"/>
    </source>
</evidence>
<protein>
    <recommendedName>
        <fullName evidence="6">Ribosomal RNA large subunit methyltransferase H</fullName>
        <ecNumber evidence="6">2.1.1.177</ecNumber>
    </recommendedName>
    <alternativeName>
        <fullName evidence="6">23S rRNA (pseudouridine1915-N3)-methyltransferase</fullName>
    </alternativeName>
    <alternativeName>
        <fullName evidence="6">23S rRNA m3Psi1915 methyltransferase</fullName>
    </alternativeName>
    <alternativeName>
        <fullName evidence="6">rRNA (pseudouridine-N3-)-methyltransferase RlmH</fullName>
    </alternativeName>
</protein>
<dbReference type="PANTHER" id="PTHR33603">
    <property type="entry name" value="METHYLTRANSFERASE"/>
    <property type="match status" value="1"/>
</dbReference>
<reference evidence="7" key="1">
    <citation type="submission" date="2020-07" db="EMBL/GenBank/DDBJ databases">
        <title>Genomic analysis of a strain of Sedimentibacter Hydroxybenzoicus DSM7310.</title>
        <authorList>
            <person name="Ma S."/>
        </authorList>
    </citation>
    <scope>NUCLEOTIDE SEQUENCE</scope>
    <source>
        <strain evidence="7">DSM 7310</strain>
    </source>
</reference>
<comment type="caution">
    <text evidence="7">The sequence shown here is derived from an EMBL/GenBank/DDBJ whole genome shotgun (WGS) entry which is preliminary data.</text>
</comment>
<evidence type="ECO:0000313" key="7">
    <source>
        <dbReference type="EMBL" id="NYB75337.1"/>
    </source>
</evidence>
<comment type="similarity">
    <text evidence="5 6">Belongs to the RNA methyltransferase RlmH family.</text>
</comment>
<dbReference type="Gene3D" id="3.40.1280.10">
    <property type="match status" value="1"/>
</dbReference>
<accession>A0A974GX90</accession>
<sequence>MKITIISVGKIKEKFFIDAISEYTKRLSKFCKLTEEIIPDERADDTYSLAEIEQVKIKEGIKIINSIPKNSFVVVMDIRGKQLSSEELADKINNLGINGISDMSFIIGGSNGLSEDVIKKADFKLSFSKMTFPHQLFKIILLEQIYRAFKINAGEAYHK</sequence>
<comment type="subcellular location">
    <subcellularLocation>
        <location evidence="6">Cytoplasm</location>
    </subcellularLocation>
</comment>
<dbReference type="SUPFAM" id="SSF75217">
    <property type="entry name" value="alpha/beta knot"/>
    <property type="match status" value="1"/>
</dbReference>
<keyword evidence="1 6" id="KW-0698">rRNA processing</keyword>
<dbReference type="NCBIfam" id="TIGR00246">
    <property type="entry name" value="tRNA_RlmH_YbeA"/>
    <property type="match status" value="1"/>
</dbReference>
<comment type="caution">
    <text evidence="6">Lacks conserved residue(s) required for the propagation of feature annotation.</text>
</comment>
<evidence type="ECO:0000256" key="1">
    <source>
        <dbReference type="ARBA" id="ARBA00022552"/>
    </source>
</evidence>
<comment type="catalytic activity">
    <reaction evidence="6">
        <text>pseudouridine(1915) in 23S rRNA + S-adenosyl-L-methionine = N(3)-methylpseudouridine(1915) in 23S rRNA + S-adenosyl-L-homocysteine + H(+)</text>
        <dbReference type="Rhea" id="RHEA:42752"/>
        <dbReference type="Rhea" id="RHEA-COMP:10221"/>
        <dbReference type="Rhea" id="RHEA-COMP:10222"/>
        <dbReference type="ChEBI" id="CHEBI:15378"/>
        <dbReference type="ChEBI" id="CHEBI:57856"/>
        <dbReference type="ChEBI" id="CHEBI:59789"/>
        <dbReference type="ChEBI" id="CHEBI:65314"/>
        <dbReference type="ChEBI" id="CHEBI:74486"/>
        <dbReference type="EC" id="2.1.1.177"/>
    </reaction>
</comment>
<dbReference type="GO" id="GO:0070038">
    <property type="term" value="F:rRNA (pseudouridine-N3-)-methyltransferase activity"/>
    <property type="evidence" value="ECO:0007669"/>
    <property type="project" value="UniProtKB-UniRule"/>
</dbReference>
<dbReference type="EMBL" id="JACBNQ010000020">
    <property type="protein sequence ID" value="NYB75337.1"/>
    <property type="molecule type" value="Genomic_DNA"/>
</dbReference>